<organism evidence="6">
    <name type="scientific">Schaalia odontolytica</name>
    <dbReference type="NCBI Taxonomy" id="1660"/>
    <lineage>
        <taxon>Bacteria</taxon>
        <taxon>Bacillati</taxon>
        <taxon>Actinomycetota</taxon>
        <taxon>Actinomycetes</taxon>
        <taxon>Actinomycetales</taxon>
        <taxon>Actinomycetaceae</taxon>
        <taxon>Schaalia</taxon>
    </lineage>
</organism>
<keyword evidence="3" id="KW-0804">Transcription</keyword>
<keyword evidence="2 4" id="KW-0238">DNA-binding</keyword>
<dbReference type="Pfam" id="PF00440">
    <property type="entry name" value="TetR_N"/>
    <property type="match status" value="1"/>
</dbReference>
<evidence type="ECO:0000256" key="1">
    <source>
        <dbReference type="ARBA" id="ARBA00023015"/>
    </source>
</evidence>
<name>A0A6N2RN86_9ACTO</name>
<dbReference type="PRINTS" id="PR00455">
    <property type="entry name" value="HTHTETR"/>
</dbReference>
<dbReference type="InterPro" id="IPR009057">
    <property type="entry name" value="Homeodomain-like_sf"/>
</dbReference>
<dbReference type="AlphaFoldDB" id="A0A6N2RN86"/>
<dbReference type="PANTHER" id="PTHR30055">
    <property type="entry name" value="HTH-TYPE TRANSCRIPTIONAL REGULATOR RUTR"/>
    <property type="match status" value="1"/>
</dbReference>
<accession>A0A6N2RN86</accession>
<dbReference type="Gene3D" id="1.10.357.10">
    <property type="entry name" value="Tetracycline Repressor, domain 2"/>
    <property type="match status" value="1"/>
</dbReference>
<dbReference type="SUPFAM" id="SSF48498">
    <property type="entry name" value="Tetracyclin repressor-like, C-terminal domain"/>
    <property type="match status" value="1"/>
</dbReference>
<dbReference type="InterPro" id="IPR041479">
    <property type="entry name" value="TetR_CgmR_C"/>
</dbReference>
<reference evidence="6" key="1">
    <citation type="submission" date="2019-11" db="EMBL/GenBank/DDBJ databases">
        <authorList>
            <person name="Feng L."/>
        </authorList>
    </citation>
    <scope>NUCLEOTIDE SEQUENCE</scope>
    <source>
        <strain evidence="6">AodontolyticusLFYP35</strain>
    </source>
</reference>
<dbReference type="InterPro" id="IPR050109">
    <property type="entry name" value="HTH-type_TetR-like_transc_reg"/>
</dbReference>
<evidence type="ECO:0000256" key="4">
    <source>
        <dbReference type="PROSITE-ProRule" id="PRU00335"/>
    </source>
</evidence>
<protein>
    <submittedName>
        <fullName evidence="6">Transcriptional regulator BetI</fullName>
    </submittedName>
</protein>
<evidence type="ECO:0000313" key="6">
    <source>
        <dbReference type="EMBL" id="VYS82236.1"/>
    </source>
</evidence>
<dbReference type="GO" id="GO:0003700">
    <property type="term" value="F:DNA-binding transcription factor activity"/>
    <property type="evidence" value="ECO:0007669"/>
    <property type="project" value="TreeGrafter"/>
</dbReference>
<dbReference type="GO" id="GO:0000976">
    <property type="term" value="F:transcription cis-regulatory region binding"/>
    <property type="evidence" value="ECO:0007669"/>
    <property type="project" value="TreeGrafter"/>
</dbReference>
<dbReference type="InterPro" id="IPR036271">
    <property type="entry name" value="Tet_transcr_reg_TetR-rel_C_sf"/>
</dbReference>
<keyword evidence="1" id="KW-0805">Transcription regulation</keyword>
<gene>
    <name evidence="6" type="ORF">AOLFYP35_00439</name>
</gene>
<evidence type="ECO:0000256" key="2">
    <source>
        <dbReference type="ARBA" id="ARBA00023125"/>
    </source>
</evidence>
<feature type="domain" description="HTH tetR-type" evidence="5">
    <location>
        <begin position="3"/>
        <end position="63"/>
    </location>
</feature>
<dbReference type="InterPro" id="IPR001647">
    <property type="entry name" value="HTH_TetR"/>
</dbReference>
<dbReference type="PANTHER" id="PTHR30055:SF234">
    <property type="entry name" value="HTH-TYPE TRANSCRIPTIONAL REGULATOR BETI"/>
    <property type="match status" value="1"/>
</dbReference>
<dbReference type="Pfam" id="PF17937">
    <property type="entry name" value="TetR_C_28"/>
    <property type="match status" value="1"/>
</dbReference>
<evidence type="ECO:0000256" key="3">
    <source>
        <dbReference type="ARBA" id="ARBA00023163"/>
    </source>
</evidence>
<dbReference type="PROSITE" id="PS50977">
    <property type="entry name" value="HTH_TETR_2"/>
    <property type="match status" value="1"/>
</dbReference>
<evidence type="ECO:0000259" key="5">
    <source>
        <dbReference type="PROSITE" id="PS50977"/>
    </source>
</evidence>
<sequence length="184" mass="20431">MRTSKKSQLIQAALEIIDKKSLDALTYDSLAKASGMSKSGLLYHFPSRTALLLALNEHLASSWRASLLEAAGAPPEELSARERLRAVVEVLSQSATRADLLLALDTHTREEGAEVWDEILGPWLLPREEILADPDIYLLYIIADGLWVHDHINSYDLTTQERRALITAALAYLDSLPDVSQAHF</sequence>
<proteinExistence type="predicted"/>
<feature type="DNA-binding region" description="H-T-H motif" evidence="4">
    <location>
        <begin position="26"/>
        <end position="45"/>
    </location>
</feature>
<dbReference type="SUPFAM" id="SSF46689">
    <property type="entry name" value="Homeodomain-like"/>
    <property type="match status" value="1"/>
</dbReference>
<dbReference type="EMBL" id="CACRSM010000002">
    <property type="protein sequence ID" value="VYS82236.1"/>
    <property type="molecule type" value="Genomic_DNA"/>
</dbReference>